<evidence type="ECO:0000313" key="1">
    <source>
        <dbReference type="EMBL" id="ADP31001.1"/>
    </source>
</evidence>
<sequence length="39" mass="4632">MGEKIYMYTLLLGDKYKEMSGIQETAKMIVWGYQKNTRL</sequence>
<organism evidence="1 2">
    <name type="scientific">Bacillus atrophaeus (strain 1942)</name>
    <dbReference type="NCBI Taxonomy" id="720555"/>
    <lineage>
        <taxon>Bacteria</taxon>
        <taxon>Bacillati</taxon>
        <taxon>Bacillota</taxon>
        <taxon>Bacilli</taxon>
        <taxon>Bacillales</taxon>
        <taxon>Bacillaceae</taxon>
        <taxon>Bacillus</taxon>
    </lineage>
</organism>
<evidence type="ECO:0000313" key="2">
    <source>
        <dbReference type="Proteomes" id="UP000006867"/>
    </source>
</evidence>
<gene>
    <name evidence="1" type="ordered locus">BATR1942_00205</name>
</gene>
<dbReference type="Proteomes" id="UP000006867">
    <property type="component" value="Chromosome"/>
</dbReference>
<dbReference type="EMBL" id="CP002207">
    <property type="protein sequence ID" value="ADP31001.1"/>
    <property type="molecule type" value="Genomic_DNA"/>
</dbReference>
<reference evidence="1 2" key="1">
    <citation type="journal article" date="2011" name="Front. Microbiol.">
        <title>Genomic signatures of strain selection and enhancement in Bacillus atrophaeus var. globigii, a historical biowarfare simulant.</title>
        <authorList>
            <person name="Gibbons H.S."/>
            <person name="Broomall S.M."/>
            <person name="McNew L.A."/>
            <person name="Daligault H."/>
            <person name="Chapman C."/>
            <person name="Bruce D."/>
            <person name="Karavis M."/>
            <person name="Krepps M."/>
            <person name="McGregor P.A."/>
            <person name="Hong C."/>
            <person name="Park K.H."/>
            <person name="Akmal A."/>
            <person name="Feldman A."/>
            <person name="Lin J.S."/>
            <person name="Chang W.E."/>
            <person name="Higgs B.W."/>
            <person name="Demirev P."/>
            <person name="Lindquist J."/>
            <person name="Liem A."/>
            <person name="Fochler E."/>
            <person name="Read T.D."/>
            <person name="Tapia R."/>
            <person name="Johnson S."/>
            <person name="Bishop-Lilly K.A."/>
            <person name="Detter C."/>
            <person name="Han C."/>
            <person name="Sozhamannan S."/>
            <person name="Rosenzweig C.N."/>
            <person name="Skowronski E.W."/>
        </authorList>
    </citation>
    <scope>NUCLEOTIDE SEQUENCE [LARGE SCALE GENOMIC DNA]</scope>
    <source>
        <strain evidence="1 2">1942</strain>
    </source>
</reference>
<proteinExistence type="predicted"/>
<protein>
    <submittedName>
        <fullName evidence="1">Uncharacterized protein</fullName>
    </submittedName>
</protein>
<accession>A0ABM5LT02</accession>
<keyword evidence="2" id="KW-1185">Reference proteome</keyword>
<name>A0ABM5LT02_BACA1</name>